<dbReference type="Ensembl" id="ENSCSAVT00000008927.1">
    <property type="protein sequence ID" value="ENSCSAVP00000008814.1"/>
    <property type="gene ID" value="ENSCSAVG00000005228.1"/>
</dbReference>
<dbReference type="PANTHER" id="PTHR12289:SF41">
    <property type="entry name" value="FAILED AXON CONNECTIONS-RELATED"/>
    <property type="match status" value="1"/>
</dbReference>
<dbReference type="GO" id="GO:0015031">
    <property type="term" value="P:protein transport"/>
    <property type="evidence" value="ECO:0007669"/>
    <property type="project" value="UniProtKB-KW"/>
</dbReference>
<proteinExistence type="inferred from homology"/>
<dbReference type="AlphaFoldDB" id="H2YU04"/>
<dbReference type="FunCoup" id="H2YU04">
    <property type="interactions" value="766"/>
</dbReference>
<dbReference type="InterPro" id="IPR036282">
    <property type="entry name" value="Glutathione-S-Trfase_C_sf"/>
</dbReference>
<reference evidence="11" key="1">
    <citation type="submission" date="2003-08" db="EMBL/GenBank/DDBJ databases">
        <authorList>
            <person name="Birren B."/>
            <person name="Nusbaum C."/>
            <person name="Abebe A."/>
            <person name="Abouelleil A."/>
            <person name="Adekoya E."/>
            <person name="Ait-zahra M."/>
            <person name="Allen N."/>
            <person name="Allen T."/>
            <person name="An P."/>
            <person name="Anderson M."/>
            <person name="Anderson S."/>
            <person name="Arachchi H."/>
            <person name="Armbruster J."/>
            <person name="Bachantsang P."/>
            <person name="Baldwin J."/>
            <person name="Barry A."/>
            <person name="Bayul T."/>
            <person name="Blitshsteyn B."/>
            <person name="Bloom T."/>
            <person name="Blye J."/>
            <person name="Boguslavskiy L."/>
            <person name="Borowsky M."/>
            <person name="Boukhgalter B."/>
            <person name="Brunache A."/>
            <person name="Butler J."/>
            <person name="Calixte N."/>
            <person name="Calvo S."/>
            <person name="Camarata J."/>
            <person name="Campo K."/>
            <person name="Chang J."/>
            <person name="Cheshatsang Y."/>
            <person name="Citroen M."/>
            <person name="Collymore A."/>
            <person name="Considine T."/>
            <person name="Cook A."/>
            <person name="Cooke P."/>
            <person name="Corum B."/>
            <person name="Cuomo C."/>
            <person name="David R."/>
            <person name="Dawoe T."/>
            <person name="Degray S."/>
            <person name="Dodge S."/>
            <person name="Dooley K."/>
            <person name="Dorje P."/>
            <person name="Dorjee K."/>
            <person name="Dorris L."/>
            <person name="Duffey N."/>
            <person name="Dupes A."/>
            <person name="Elkins T."/>
            <person name="Engels R."/>
            <person name="Erickson J."/>
            <person name="Farina A."/>
            <person name="Faro S."/>
            <person name="Ferreira P."/>
            <person name="Fischer H."/>
            <person name="Fitzgerald M."/>
            <person name="Foley K."/>
            <person name="Gage D."/>
            <person name="Galagan J."/>
            <person name="Gearin G."/>
            <person name="Gnerre S."/>
            <person name="Gnirke A."/>
            <person name="Goyette A."/>
            <person name="Graham J."/>
            <person name="Grandbois E."/>
            <person name="Gyaltsen K."/>
            <person name="Hafez N."/>
            <person name="Hagopian D."/>
            <person name="Hagos B."/>
            <person name="Hall J."/>
            <person name="Hatcher B."/>
            <person name="Heller A."/>
            <person name="Higgins H."/>
            <person name="Honan T."/>
            <person name="Horn A."/>
            <person name="Houde N."/>
            <person name="Hughes L."/>
            <person name="Hulme W."/>
            <person name="Husby E."/>
            <person name="Iliev I."/>
            <person name="Jaffe D."/>
            <person name="Jones C."/>
            <person name="Kamal M."/>
            <person name="Kamat A."/>
            <person name="Kamvysselis M."/>
            <person name="Karlsson E."/>
            <person name="Kells C."/>
            <person name="Kieu A."/>
            <person name="Kisner P."/>
            <person name="Kodira C."/>
            <person name="Kulbokas E."/>
            <person name="Labutti K."/>
            <person name="Lama D."/>
            <person name="Landers T."/>
            <person name="Leger J."/>
            <person name="Levine S."/>
            <person name="Lewis D."/>
            <person name="Lewis T."/>
            <person name="Lindblad-toh K."/>
            <person name="Liu X."/>
            <person name="Lokyitsang T."/>
            <person name="Lokyitsang Y."/>
            <person name="Lucien O."/>
            <person name="Lui A."/>
            <person name="Ma L.J."/>
            <person name="Mabbitt R."/>
            <person name="Macdonald J."/>
            <person name="Maclean C."/>
            <person name="Major J."/>
            <person name="Manning J."/>
            <person name="Marabella R."/>
            <person name="Maru K."/>
            <person name="Matthews C."/>
            <person name="Mauceli E."/>
            <person name="Mccarthy M."/>
            <person name="Mcdonough S."/>
            <person name="Mcghee T."/>
            <person name="Meldrim J."/>
            <person name="Meneus L."/>
            <person name="Mesirov J."/>
            <person name="Mihalev A."/>
            <person name="Mihova T."/>
            <person name="Mikkelsen T."/>
            <person name="Mlenga V."/>
            <person name="Moru K."/>
            <person name="Mozes J."/>
            <person name="Mulrain L."/>
            <person name="Munson G."/>
            <person name="Naylor J."/>
            <person name="Newes C."/>
            <person name="Nguyen C."/>
            <person name="Nguyen N."/>
            <person name="Nguyen T."/>
            <person name="Nicol R."/>
            <person name="Nielsen C."/>
            <person name="Nizzari M."/>
            <person name="Norbu C."/>
            <person name="Norbu N."/>
            <person name="O'donnell P."/>
            <person name="Okoawo O."/>
            <person name="O'leary S."/>
            <person name="Omotosho B."/>
            <person name="O'neill K."/>
            <person name="Osman S."/>
            <person name="Parker S."/>
            <person name="Perrin D."/>
            <person name="Phunkhang P."/>
            <person name="Piqani B."/>
            <person name="Purcell S."/>
            <person name="Rachupka T."/>
            <person name="Ramasamy U."/>
            <person name="Rameau R."/>
            <person name="Ray V."/>
            <person name="Raymond C."/>
            <person name="Retta R."/>
            <person name="Richardson S."/>
            <person name="Rise C."/>
            <person name="Rodriguez J."/>
            <person name="Rogers J."/>
            <person name="Rogov P."/>
            <person name="Rutman M."/>
            <person name="Schupbach R."/>
            <person name="Seaman C."/>
            <person name="Settipalli S."/>
            <person name="Sharpe T."/>
            <person name="Sheridan J."/>
            <person name="Sherpa N."/>
            <person name="Shi J."/>
            <person name="Smirnov S."/>
            <person name="Smith C."/>
            <person name="Sougnez C."/>
            <person name="Spencer B."/>
            <person name="Stalker J."/>
            <person name="Stange-thomann N."/>
            <person name="Stavropoulos S."/>
            <person name="Stetson K."/>
            <person name="Stone C."/>
            <person name="Stone S."/>
            <person name="Stubbs M."/>
            <person name="Talamas J."/>
            <person name="Tchuinga P."/>
            <person name="Tenzing P."/>
            <person name="Tesfaye S."/>
            <person name="Theodore J."/>
            <person name="Thoulutsang Y."/>
            <person name="Topham K."/>
            <person name="Towey S."/>
            <person name="Tsamla T."/>
            <person name="Tsomo N."/>
            <person name="Vallee D."/>
            <person name="Vassiliev H."/>
            <person name="Venkataraman V."/>
            <person name="Vinson J."/>
            <person name="Vo A."/>
            <person name="Wade C."/>
            <person name="Wang S."/>
            <person name="Wangchuk T."/>
            <person name="Wangdi T."/>
            <person name="Whittaker C."/>
            <person name="Wilkinson J."/>
            <person name="Wu Y."/>
            <person name="Wyman D."/>
            <person name="Yadav S."/>
            <person name="Yang S."/>
            <person name="Yang X."/>
            <person name="Yeager S."/>
            <person name="Yee E."/>
            <person name="Young G."/>
            <person name="Zainoun J."/>
            <person name="Zembeck L."/>
            <person name="Zimmer A."/>
            <person name="Zody M."/>
            <person name="Lander E."/>
        </authorList>
    </citation>
    <scope>NUCLEOTIDE SEQUENCE [LARGE SCALE GENOMIC DNA]</scope>
</reference>
<dbReference type="InterPro" id="IPR050931">
    <property type="entry name" value="Mito_Protein_Transport_Metaxin"/>
</dbReference>
<protein>
    <recommendedName>
        <fullName evidence="12">Metaxin</fullName>
    </recommendedName>
</protein>
<evidence type="ECO:0000256" key="5">
    <source>
        <dbReference type="ARBA" id="ARBA00022927"/>
    </source>
</evidence>
<evidence type="ECO:0000256" key="2">
    <source>
        <dbReference type="ARBA" id="ARBA00009170"/>
    </source>
</evidence>
<sequence>MAQPEVNTNQPASNEDSHGKMKLKCWGGGYGLPSLDPDCLSVITYAGIVNAPLNLVPALPNNSVTGSLPELQIGDFIYQRAFTIIGVFRREGYNADQLLTEVQKADTLAFLSYIDQKLKPAVLYNLWVDARNFNAVTQPATGKACGFPLSLWYPAKIRKTISSYIWFCKGAKEYTSMKDIERMIYKDGYDSLNILNSKLSNSDFFFGDYPTTLDAVLFGHLVVLKNSPLVSTELQNHLNSCENLIHFCDRMAKFCPSTAPPQKKQVTSNLFSKEQVVSLMVCAGAMIFYAFTSGVLTEERSKLAAKLRTSQFNESDPMD</sequence>
<keyword evidence="3" id="KW-0813">Transport</keyword>
<dbReference type="HOGENOM" id="CLU_044137_5_1_1"/>
<keyword evidence="5" id="KW-0653">Protein transport</keyword>
<accession>H2YU04</accession>
<organism evidence="10 11">
    <name type="scientific">Ciona savignyi</name>
    <name type="common">Pacific transparent sea squirt</name>
    <dbReference type="NCBI Taxonomy" id="51511"/>
    <lineage>
        <taxon>Eukaryota</taxon>
        <taxon>Metazoa</taxon>
        <taxon>Chordata</taxon>
        <taxon>Tunicata</taxon>
        <taxon>Ascidiacea</taxon>
        <taxon>Phlebobranchia</taxon>
        <taxon>Cionidae</taxon>
        <taxon>Ciona</taxon>
    </lineage>
</organism>
<dbReference type="InterPro" id="IPR033468">
    <property type="entry name" value="Metaxin_GST"/>
</dbReference>
<evidence type="ECO:0000256" key="7">
    <source>
        <dbReference type="ARBA" id="ARBA00023136"/>
    </source>
</evidence>
<dbReference type="Pfam" id="PF10568">
    <property type="entry name" value="Tom37"/>
    <property type="match status" value="1"/>
</dbReference>
<dbReference type="GeneTree" id="ENSGT00950000182919"/>
<keyword evidence="4" id="KW-1000">Mitochondrion outer membrane</keyword>
<dbReference type="OMA" id="WRTWTKE"/>
<dbReference type="GO" id="GO:0007005">
    <property type="term" value="P:mitochondrion organization"/>
    <property type="evidence" value="ECO:0007669"/>
    <property type="project" value="TreeGrafter"/>
</dbReference>
<evidence type="ECO:0000256" key="1">
    <source>
        <dbReference type="ARBA" id="ARBA00004294"/>
    </source>
</evidence>
<evidence type="ECO:0000256" key="6">
    <source>
        <dbReference type="ARBA" id="ARBA00023128"/>
    </source>
</evidence>
<dbReference type="eggNOG" id="KOG3028">
    <property type="taxonomic scope" value="Eukaryota"/>
</dbReference>
<dbReference type="PANTHER" id="PTHR12289">
    <property type="entry name" value="METAXIN RELATED"/>
    <property type="match status" value="1"/>
</dbReference>
<evidence type="ECO:0000256" key="4">
    <source>
        <dbReference type="ARBA" id="ARBA00022787"/>
    </source>
</evidence>
<keyword evidence="11" id="KW-1185">Reference proteome</keyword>
<dbReference type="InParanoid" id="H2YU04"/>
<keyword evidence="7" id="KW-0472">Membrane</keyword>
<dbReference type="Proteomes" id="UP000007875">
    <property type="component" value="Unassembled WGS sequence"/>
</dbReference>
<reference evidence="10" key="2">
    <citation type="submission" date="2025-08" db="UniProtKB">
        <authorList>
            <consortium name="Ensembl"/>
        </authorList>
    </citation>
    <scope>IDENTIFICATION</scope>
</reference>
<evidence type="ECO:0000259" key="8">
    <source>
        <dbReference type="Pfam" id="PF10568"/>
    </source>
</evidence>
<dbReference type="InterPro" id="IPR019564">
    <property type="entry name" value="Sam37/metaxin_N"/>
</dbReference>
<evidence type="ECO:0000259" key="9">
    <source>
        <dbReference type="Pfam" id="PF17171"/>
    </source>
</evidence>
<keyword evidence="6" id="KW-0496">Mitochondrion</keyword>
<comment type="similarity">
    <text evidence="2">Belongs to the metaxin family.</text>
</comment>
<evidence type="ECO:0000313" key="11">
    <source>
        <dbReference type="Proteomes" id="UP000007875"/>
    </source>
</evidence>
<comment type="subcellular location">
    <subcellularLocation>
        <location evidence="1">Mitochondrion outer membrane</location>
    </subcellularLocation>
</comment>
<evidence type="ECO:0000313" key="10">
    <source>
        <dbReference type="Ensembl" id="ENSCSAVP00000008814.1"/>
    </source>
</evidence>
<dbReference type="STRING" id="51511.ENSCSAVP00000008814"/>
<feature type="domain" description="Mitochondrial outer membrane transport complex Sam37/metaxin N-terminal" evidence="8">
    <location>
        <begin position="39"/>
        <end position="158"/>
    </location>
</feature>
<dbReference type="Pfam" id="PF17171">
    <property type="entry name" value="GST_C_6"/>
    <property type="match status" value="1"/>
</dbReference>
<dbReference type="SUPFAM" id="SSF47616">
    <property type="entry name" value="GST C-terminal domain-like"/>
    <property type="match status" value="1"/>
</dbReference>
<dbReference type="GO" id="GO:0001401">
    <property type="term" value="C:SAM complex"/>
    <property type="evidence" value="ECO:0007669"/>
    <property type="project" value="InterPro"/>
</dbReference>
<evidence type="ECO:0000256" key="3">
    <source>
        <dbReference type="ARBA" id="ARBA00022448"/>
    </source>
</evidence>
<feature type="domain" description="Metaxin glutathione S-transferase" evidence="9">
    <location>
        <begin position="190"/>
        <end position="251"/>
    </location>
</feature>
<evidence type="ECO:0008006" key="12">
    <source>
        <dbReference type="Google" id="ProtNLM"/>
    </source>
</evidence>
<reference evidence="10" key="3">
    <citation type="submission" date="2025-09" db="UniProtKB">
        <authorList>
            <consortium name="Ensembl"/>
        </authorList>
    </citation>
    <scope>IDENTIFICATION</scope>
</reference>
<name>H2YU04_CIOSA</name>